<reference evidence="2" key="1">
    <citation type="submission" date="2021-05" db="EMBL/GenBank/DDBJ databases">
        <authorList>
            <person name="Alioto T."/>
            <person name="Alioto T."/>
            <person name="Gomez Garrido J."/>
        </authorList>
    </citation>
    <scope>NUCLEOTIDE SEQUENCE</scope>
</reference>
<name>A0A8D8Q0I6_9HEMI</name>
<dbReference type="EMBL" id="HBUF01048491">
    <property type="protein sequence ID" value="CAG6620780.1"/>
    <property type="molecule type" value="Transcribed_RNA"/>
</dbReference>
<sequence>MPSSRGYPVQSNAIVVISSIAQVTKQHLVIILSLLTRHTTLTVTALPLVQFHVRKHFQWQIQTARVQESHTFPAANHFARGGVSITRLAVWILRRWRWWGLGTITIFFIHFHFSVDGRRWSRCRWGRRVTRLTLWWAPSTPSSILHWSSCLFLDRGGRGGTLPGRGLFLG</sequence>
<dbReference type="EMBL" id="HBUF01048490">
    <property type="protein sequence ID" value="CAG6620775.1"/>
    <property type="molecule type" value="Transcribed_RNA"/>
</dbReference>
<organism evidence="2">
    <name type="scientific">Cacopsylla melanoneura</name>
    <dbReference type="NCBI Taxonomy" id="428564"/>
    <lineage>
        <taxon>Eukaryota</taxon>
        <taxon>Metazoa</taxon>
        <taxon>Ecdysozoa</taxon>
        <taxon>Arthropoda</taxon>
        <taxon>Hexapoda</taxon>
        <taxon>Insecta</taxon>
        <taxon>Pterygota</taxon>
        <taxon>Neoptera</taxon>
        <taxon>Paraneoptera</taxon>
        <taxon>Hemiptera</taxon>
        <taxon>Sternorrhyncha</taxon>
        <taxon>Psylloidea</taxon>
        <taxon>Psyllidae</taxon>
        <taxon>Psyllinae</taxon>
        <taxon>Cacopsylla</taxon>
    </lineage>
</organism>
<feature type="transmembrane region" description="Helical" evidence="1">
    <location>
        <begin position="96"/>
        <end position="115"/>
    </location>
</feature>
<dbReference type="EMBL" id="HBUF01048492">
    <property type="protein sequence ID" value="CAG6620785.1"/>
    <property type="molecule type" value="Transcribed_RNA"/>
</dbReference>
<dbReference type="EMBL" id="HBUF01048493">
    <property type="protein sequence ID" value="CAG6620790.1"/>
    <property type="molecule type" value="Transcribed_RNA"/>
</dbReference>
<dbReference type="EMBL" id="HBUF01048488">
    <property type="protein sequence ID" value="CAG6620765.1"/>
    <property type="molecule type" value="Transcribed_RNA"/>
</dbReference>
<dbReference type="AlphaFoldDB" id="A0A8D8Q0I6"/>
<proteinExistence type="predicted"/>
<evidence type="ECO:0000313" key="2">
    <source>
        <dbReference type="EMBL" id="CAG6620785.1"/>
    </source>
</evidence>
<protein>
    <submittedName>
        <fullName evidence="2">Uncharacterized protein</fullName>
    </submittedName>
</protein>
<keyword evidence="1" id="KW-0812">Transmembrane</keyword>
<keyword evidence="1" id="KW-1133">Transmembrane helix</keyword>
<accession>A0A8D8Q0I6</accession>
<evidence type="ECO:0000256" key="1">
    <source>
        <dbReference type="SAM" id="Phobius"/>
    </source>
</evidence>
<keyword evidence="1" id="KW-0472">Membrane</keyword>